<keyword evidence="6" id="KW-1015">Disulfide bond</keyword>
<dbReference type="HOGENOM" id="CLU_620023_0_0_1"/>
<dbReference type="GO" id="GO:0004252">
    <property type="term" value="F:serine-type endopeptidase activity"/>
    <property type="evidence" value="ECO:0007669"/>
    <property type="project" value="InterPro"/>
</dbReference>
<dbReference type="InterPro" id="IPR001254">
    <property type="entry name" value="Trypsin_dom"/>
</dbReference>
<dbReference type="FunFam" id="2.40.10.10:FF:000028">
    <property type="entry name" value="Serine protease easter"/>
    <property type="match status" value="1"/>
</dbReference>
<evidence type="ECO:0000256" key="6">
    <source>
        <dbReference type="ARBA" id="ARBA00023157"/>
    </source>
</evidence>
<feature type="region of interest" description="Disordered" evidence="10">
    <location>
        <begin position="30"/>
        <end position="65"/>
    </location>
</feature>
<evidence type="ECO:0000313" key="14">
    <source>
        <dbReference type="Proteomes" id="UP000002320"/>
    </source>
</evidence>
<keyword evidence="2" id="KW-0964">Secreted</keyword>
<keyword evidence="7" id="KW-0325">Glycoprotein</keyword>
<dbReference type="GO" id="GO:0006508">
    <property type="term" value="P:proteolysis"/>
    <property type="evidence" value="ECO:0007669"/>
    <property type="project" value="UniProtKB-KW"/>
</dbReference>
<dbReference type="MEROPS" id="S01.B31"/>
<dbReference type="STRING" id="7176.B0WYK4"/>
<evidence type="ECO:0000256" key="4">
    <source>
        <dbReference type="ARBA" id="ARBA00022729"/>
    </source>
</evidence>
<dbReference type="InterPro" id="IPR018114">
    <property type="entry name" value="TRYPSIN_HIS"/>
</dbReference>
<reference evidence="12" key="1">
    <citation type="submission" date="2007-03" db="EMBL/GenBank/DDBJ databases">
        <title>Annotation of Culex pipiens quinquefasciatus.</title>
        <authorList>
            <consortium name="The Broad Institute Genome Sequencing Platform"/>
            <person name="Atkinson P.W."/>
            <person name="Hemingway J."/>
            <person name="Christensen B.M."/>
            <person name="Higgs S."/>
            <person name="Kodira C."/>
            <person name="Hannick L."/>
            <person name="Megy K."/>
            <person name="O'Leary S."/>
            <person name="Pearson M."/>
            <person name="Haas B.J."/>
            <person name="Mauceli E."/>
            <person name="Wortman J.R."/>
            <person name="Lee N.H."/>
            <person name="Guigo R."/>
            <person name="Stanke M."/>
            <person name="Alvarado L."/>
            <person name="Amedeo P."/>
            <person name="Antoine C.H."/>
            <person name="Arensburger P."/>
            <person name="Bidwell S.L."/>
            <person name="Crawford M."/>
            <person name="Camaro F."/>
            <person name="Devon K."/>
            <person name="Engels R."/>
            <person name="Hammond M."/>
            <person name="Howarth C."/>
            <person name="Koehrsen M."/>
            <person name="Lawson D."/>
            <person name="Montgomery P."/>
            <person name="Nene V."/>
            <person name="Nusbaum C."/>
            <person name="Puiu D."/>
            <person name="Romero-Severson J."/>
            <person name="Severson D.W."/>
            <person name="Shumway M."/>
            <person name="Sisk P."/>
            <person name="Stolte C."/>
            <person name="Zeng Q."/>
            <person name="Eisenstadt E."/>
            <person name="Fraser-Liggett C."/>
            <person name="Strausberg R."/>
            <person name="Galagan J."/>
            <person name="Birren B."/>
            <person name="Collins F.H."/>
        </authorList>
    </citation>
    <scope>NUCLEOTIDE SEQUENCE [LARGE SCALE GENOMIC DNA]</scope>
    <source>
        <strain evidence="12">JHB</strain>
    </source>
</reference>
<dbReference type="InParanoid" id="B0WYK4"/>
<keyword evidence="9 12" id="KW-0645">Protease</keyword>
<evidence type="ECO:0000313" key="12">
    <source>
        <dbReference type="EMBL" id="EDS37081.1"/>
    </source>
</evidence>
<feature type="domain" description="Peptidase S1" evidence="11">
    <location>
        <begin position="190"/>
        <end position="441"/>
    </location>
</feature>
<evidence type="ECO:0000313" key="13">
    <source>
        <dbReference type="EnsemblMetazoa" id="CPIJ012501-PA"/>
    </source>
</evidence>
<gene>
    <name evidence="13" type="primary">6045062</name>
    <name evidence="12" type="ORF">CpipJ_CPIJ012501</name>
</gene>
<keyword evidence="3" id="KW-0399">Innate immunity</keyword>
<dbReference type="PANTHER" id="PTHR24256">
    <property type="entry name" value="TRYPTASE-RELATED"/>
    <property type="match status" value="1"/>
</dbReference>
<dbReference type="Pfam" id="PF00089">
    <property type="entry name" value="Trypsin"/>
    <property type="match status" value="1"/>
</dbReference>
<protein>
    <submittedName>
        <fullName evidence="12">Clip-domain serine protease</fullName>
    </submittedName>
</protein>
<evidence type="ECO:0000256" key="5">
    <source>
        <dbReference type="ARBA" id="ARBA00022859"/>
    </source>
</evidence>
<feature type="compositionally biased region" description="Polar residues" evidence="10">
    <location>
        <begin position="30"/>
        <end position="52"/>
    </location>
</feature>
<evidence type="ECO:0000256" key="3">
    <source>
        <dbReference type="ARBA" id="ARBA00022588"/>
    </source>
</evidence>
<dbReference type="EMBL" id="DS232191">
    <property type="protein sequence ID" value="EDS37081.1"/>
    <property type="molecule type" value="Genomic_DNA"/>
</dbReference>
<organism>
    <name type="scientific">Culex quinquefasciatus</name>
    <name type="common">Southern house mosquito</name>
    <name type="synonym">Culex pungens</name>
    <dbReference type="NCBI Taxonomy" id="7176"/>
    <lineage>
        <taxon>Eukaryota</taxon>
        <taxon>Metazoa</taxon>
        <taxon>Ecdysozoa</taxon>
        <taxon>Arthropoda</taxon>
        <taxon>Hexapoda</taxon>
        <taxon>Insecta</taxon>
        <taxon>Pterygota</taxon>
        <taxon>Neoptera</taxon>
        <taxon>Endopterygota</taxon>
        <taxon>Diptera</taxon>
        <taxon>Nematocera</taxon>
        <taxon>Culicoidea</taxon>
        <taxon>Culicidae</taxon>
        <taxon>Culicinae</taxon>
        <taxon>Culicini</taxon>
        <taxon>Culex</taxon>
        <taxon>Culex</taxon>
    </lineage>
</organism>
<dbReference type="KEGG" id="cqu:CpipJ_CPIJ012501"/>
<dbReference type="AlphaFoldDB" id="B0WYK4"/>
<dbReference type="InterPro" id="IPR051487">
    <property type="entry name" value="Ser/Thr_Proteases_Immune/Dev"/>
</dbReference>
<comment type="subcellular location">
    <subcellularLocation>
        <location evidence="1">Secreted</location>
    </subcellularLocation>
</comment>
<evidence type="ECO:0000256" key="9">
    <source>
        <dbReference type="RuleBase" id="RU363034"/>
    </source>
</evidence>
<dbReference type="GO" id="GO:0045087">
    <property type="term" value="P:innate immune response"/>
    <property type="evidence" value="ECO:0007669"/>
    <property type="project" value="UniProtKB-KW"/>
</dbReference>
<dbReference type="OMA" id="THICAKS"/>
<evidence type="ECO:0000259" key="11">
    <source>
        <dbReference type="PROSITE" id="PS50240"/>
    </source>
</evidence>
<dbReference type="Proteomes" id="UP000002320">
    <property type="component" value="Unassembled WGS sequence"/>
</dbReference>
<keyword evidence="9" id="KW-0378">Hydrolase</keyword>
<dbReference type="OrthoDB" id="7758796at2759"/>
<dbReference type="InterPro" id="IPR033116">
    <property type="entry name" value="TRYPSIN_SER"/>
</dbReference>
<keyword evidence="5" id="KW-0391">Immunity</keyword>
<accession>B0WYK4</accession>
<dbReference type="SMART" id="SM00020">
    <property type="entry name" value="Tryp_SPc"/>
    <property type="match status" value="1"/>
</dbReference>
<evidence type="ECO:0000256" key="1">
    <source>
        <dbReference type="ARBA" id="ARBA00004613"/>
    </source>
</evidence>
<sequence length="442" mass="48617">MRIGEREDLTAPAGFELIIKCHLNRNSSKTSGLEQDYSNVAGSNNQGSSSDPEASRTSSTGRSSMTNAFGVVKNITNNNMESSVHSYSERRLVARMANLLKKLVITCVLLGHQIISSQESGNFLHQGTTFNFIHQVCCEEPSGVTLNLQTSSTPASEIREPIVAARTAPSSKMNLPDTTVCGLDSLGDRIFGGNKTEIDQFPWTVALEYRNKNPPSVNCGGSLINTRYVITAAHCVQHVRKEDLIARLGEYDLESEPDCDGPDNCNPKVINAQIAEIKIHFQFRNKQNDIALLKLQNALPEDYYDYFLPICLPQSAELEENLFIERNVTVVGWGSTGNETRSRLKMQTDLVTTSVEECQNDFQLALVDQKVHPTHICAKSATELKRGTCRGDSGGPLMTSVNGNWYLIGVVSLGPPCGKSTLPGVYTRVTSHMSWIEENLVN</sequence>
<keyword evidence="4" id="KW-0732">Signal</keyword>
<dbReference type="GO" id="GO:0005576">
    <property type="term" value="C:extracellular region"/>
    <property type="evidence" value="ECO:0007669"/>
    <property type="project" value="UniProtKB-SubCell"/>
</dbReference>
<keyword evidence="14" id="KW-1185">Reference proteome</keyword>
<name>B0WYK4_CULQU</name>
<dbReference type="PRINTS" id="PR00722">
    <property type="entry name" value="CHYMOTRYPSIN"/>
</dbReference>
<dbReference type="InterPro" id="IPR001314">
    <property type="entry name" value="Peptidase_S1A"/>
</dbReference>
<dbReference type="eggNOG" id="KOG3627">
    <property type="taxonomic scope" value="Eukaryota"/>
</dbReference>
<evidence type="ECO:0000256" key="2">
    <source>
        <dbReference type="ARBA" id="ARBA00022525"/>
    </source>
</evidence>
<feature type="compositionally biased region" description="Low complexity" evidence="10">
    <location>
        <begin position="55"/>
        <end position="64"/>
    </location>
</feature>
<dbReference type="PROSITE" id="PS00135">
    <property type="entry name" value="TRYPSIN_SER"/>
    <property type="match status" value="1"/>
</dbReference>
<evidence type="ECO:0000256" key="8">
    <source>
        <dbReference type="ARBA" id="ARBA00024195"/>
    </source>
</evidence>
<dbReference type="InterPro" id="IPR043504">
    <property type="entry name" value="Peptidase_S1_PA_chymotrypsin"/>
</dbReference>
<dbReference type="InterPro" id="IPR009003">
    <property type="entry name" value="Peptidase_S1_PA"/>
</dbReference>
<dbReference type="VEuPathDB" id="VectorBase:CQUJHB008445"/>
<dbReference type="EnsemblMetazoa" id="CPIJ012501-RA">
    <property type="protein sequence ID" value="CPIJ012501-PA"/>
    <property type="gene ID" value="CPIJ012501"/>
</dbReference>
<reference evidence="13" key="2">
    <citation type="submission" date="2021-02" db="UniProtKB">
        <authorList>
            <consortium name="EnsemblMetazoa"/>
        </authorList>
    </citation>
    <scope>IDENTIFICATION</scope>
    <source>
        <strain evidence="13">JHB</strain>
    </source>
</reference>
<evidence type="ECO:0000256" key="10">
    <source>
        <dbReference type="SAM" id="MobiDB-lite"/>
    </source>
</evidence>
<evidence type="ECO:0000256" key="7">
    <source>
        <dbReference type="ARBA" id="ARBA00023180"/>
    </source>
</evidence>
<keyword evidence="9" id="KW-0720">Serine protease</keyword>
<dbReference type="FunFam" id="2.40.10.10:FF:000002">
    <property type="entry name" value="Transmembrane protease serine"/>
    <property type="match status" value="1"/>
</dbReference>
<dbReference type="VEuPathDB" id="VectorBase:CPIJ012501"/>
<proteinExistence type="inferred from homology"/>
<dbReference type="PROSITE" id="PS00134">
    <property type="entry name" value="TRYPSIN_HIS"/>
    <property type="match status" value="1"/>
</dbReference>
<dbReference type="SUPFAM" id="SSF50494">
    <property type="entry name" value="Trypsin-like serine proteases"/>
    <property type="match status" value="1"/>
</dbReference>
<dbReference type="Gene3D" id="2.40.10.10">
    <property type="entry name" value="Trypsin-like serine proteases"/>
    <property type="match status" value="2"/>
</dbReference>
<dbReference type="CDD" id="cd00190">
    <property type="entry name" value="Tryp_SPc"/>
    <property type="match status" value="1"/>
</dbReference>
<comment type="similarity">
    <text evidence="8">Belongs to the peptidase S1 family. CLIP subfamily.</text>
</comment>
<dbReference type="PROSITE" id="PS50240">
    <property type="entry name" value="TRYPSIN_DOM"/>
    <property type="match status" value="1"/>
</dbReference>